<protein>
    <submittedName>
        <fullName evidence="4">Lysophospholipase L1</fullName>
    </submittedName>
</protein>
<accession>A0A1T4WIK5</accession>
<dbReference type="AlphaFoldDB" id="A0A1T4WIK5"/>
<dbReference type="Pfam" id="PF13472">
    <property type="entry name" value="Lipase_GDSL_2"/>
    <property type="match status" value="1"/>
</dbReference>
<dbReference type="PANTHER" id="PTHR11852:SF0">
    <property type="entry name" value="PLATELET-ACTIVATING FACTOR ACETYLHYDROLASE IB SUBUNIT BETA HOMOLOG"/>
    <property type="match status" value="1"/>
</dbReference>
<gene>
    <name evidence="4" type="ORF">SAMN02745166_00323</name>
</gene>
<feature type="signal peptide" evidence="2">
    <location>
        <begin position="1"/>
        <end position="18"/>
    </location>
</feature>
<evidence type="ECO:0000256" key="2">
    <source>
        <dbReference type="SAM" id="SignalP"/>
    </source>
</evidence>
<evidence type="ECO:0000313" key="5">
    <source>
        <dbReference type="Proteomes" id="UP000190774"/>
    </source>
</evidence>
<dbReference type="InterPro" id="IPR013830">
    <property type="entry name" value="SGNH_hydro"/>
</dbReference>
<name>A0A1T4WIK5_9BACT</name>
<reference evidence="5" key="1">
    <citation type="submission" date="2017-02" db="EMBL/GenBank/DDBJ databases">
        <authorList>
            <person name="Varghese N."/>
            <person name="Submissions S."/>
        </authorList>
    </citation>
    <scope>NUCLEOTIDE SEQUENCE [LARGE SCALE GENOMIC DNA]</scope>
    <source>
        <strain evidence="5">ATCC 700200</strain>
    </source>
</reference>
<dbReference type="Proteomes" id="UP000190774">
    <property type="component" value="Unassembled WGS sequence"/>
</dbReference>
<keyword evidence="5" id="KW-1185">Reference proteome</keyword>
<dbReference type="PANTHER" id="PTHR11852">
    <property type="entry name" value="PLATELET-ACTIVATING FACTOR ACETYLHYDROLASE"/>
    <property type="match status" value="1"/>
</dbReference>
<comment type="similarity">
    <text evidence="1">Belongs to the 'GDSL' lipolytic enzyme family. Platelet-activating factor acetylhydrolase IB beta/gamma subunits subfamily.</text>
</comment>
<evidence type="ECO:0000313" key="4">
    <source>
        <dbReference type="EMBL" id="SKA77150.1"/>
    </source>
</evidence>
<organism evidence="4 5">
    <name type="scientific">Prosthecobacter debontii</name>
    <dbReference type="NCBI Taxonomy" id="48467"/>
    <lineage>
        <taxon>Bacteria</taxon>
        <taxon>Pseudomonadati</taxon>
        <taxon>Verrucomicrobiota</taxon>
        <taxon>Verrucomicrobiia</taxon>
        <taxon>Verrucomicrobiales</taxon>
        <taxon>Verrucomicrobiaceae</taxon>
        <taxon>Prosthecobacter</taxon>
    </lineage>
</organism>
<dbReference type="SUPFAM" id="SSF52266">
    <property type="entry name" value="SGNH hydrolase"/>
    <property type="match status" value="1"/>
</dbReference>
<feature type="domain" description="SGNH hydrolase-type esterase" evidence="3">
    <location>
        <begin position="55"/>
        <end position="231"/>
    </location>
</feature>
<feature type="chain" id="PRO_5012639964" evidence="2">
    <location>
        <begin position="19"/>
        <end position="247"/>
    </location>
</feature>
<dbReference type="InterPro" id="IPR036514">
    <property type="entry name" value="SGNH_hydro_sf"/>
</dbReference>
<proteinExistence type="inferred from homology"/>
<dbReference type="GO" id="GO:0016788">
    <property type="term" value="F:hydrolase activity, acting on ester bonds"/>
    <property type="evidence" value="ECO:0007669"/>
    <property type="project" value="UniProtKB-ARBA"/>
</dbReference>
<dbReference type="RefSeq" id="WP_176159166.1">
    <property type="nucleotide sequence ID" value="NZ_FUYE01000001.1"/>
</dbReference>
<dbReference type="EMBL" id="FUYE01000001">
    <property type="protein sequence ID" value="SKA77150.1"/>
    <property type="molecule type" value="Genomic_DNA"/>
</dbReference>
<keyword evidence="2" id="KW-0732">Signal</keyword>
<evidence type="ECO:0000256" key="1">
    <source>
        <dbReference type="ARBA" id="ARBA00038184"/>
    </source>
</evidence>
<dbReference type="CDD" id="cd01820">
    <property type="entry name" value="PAF_acetylesterase_like"/>
    <property type="match status" value="1"/>
</dbReference>
<evidence type="ECO:0000259" key="3">
    <source>
        <dbReference type="Pfam" id="PF13472"/>
    </source>
</evidence>
<sequence>MRIASLALLSLLTLNVFADTPSHVATQPVPRDDKWMKRHESFNEISKKGEAKLVFLGDSITQGWEGKGKATWEKFYSNRQAANFGIGGDRTEHVLWRLDHGNFDGLKPKLIVLMIGTNNTGHVGREQKELNGAVYACSAEQTADGVAAIIAKLKSKTPEAKILLLGIFPRGETPADAMRQQNEKTNAIIAKLADDKQVFYQDIGKTFLQPDGTLTREIMPDLLHLSEKGYDMWAAAIEPKVKELLGE</sequence>
<dbReference type="Gene3D" id="3.40.50.1110">
    <property type="entry name" value="SGNH hydrolase"/>
    <property type="match status" value="1"/>
</dbReference>
<dbReference type="STRING" id="48467.SAMN02745166_00323"/>